<evidence type="ECO:0000256" key="1">
    <source>
        <dbReference type="ARBA" id="ARBA00009431"/>
    </source>
</evidence>
<dbReference type="Gene3D" id="3.40.50.1820">
    <property type="entry name" value="alpha/beta hydrolase"/>
    <property type="match status" value="1"/>
</dbReference>
<name>A0A9P6GU16_9PLEO</name>
<reference evidence="9" key="1">
    <citation type="journal article" date="2020" name="Mol. Plant Microbe Interact.">
        <title>Genome Sequence of the Biocontrol Agent Coniothyrium minitans strain Conio (IMI 134523).</title>
        <authorList>
            <person name="Patel D."/>
            <person name="Shittu T.A."/>
            <person name="Baroncelli R."/>
            <person name="Muthumeenakshi S."/>
            <person name="Osborne T.H."/>
            <person name="Janganan T.K."/>
            <person name="Sreenivasaprasad S."/>
        </authorList>
    </citation>
    <scope>NUCLEOTIDE SEQUENCE</scope>
    <source>
        <strain evidence="9">Conio</strain>
    </source>
</reference>
<dbReference type="SUPFAM" id="SSF53474">
    <property type="entry name" value="alpha/beta-Hydrolases"/>
    <property type="match status" value="1"/>
</dbReference>
<evidence type="ECO:0000256" key="4">
    <source>
        <dbReference type="ARBA" id="ARBA00022801"/>
    </source>
</evidence>
<keyword evidence="4 6" id="KW-0378">Hydrolase</keyword>
<dbReference type="GO" id="GO:0000324">
    <property type="term" value="C:fungal-type vacuole"/>
    <property type="evidence" value="ECO:0007669"/>
    <property type="project" value="TreeGrafter"/>
</dbReference>
<dbReference type="AlphaFoldDB" id="A0A9P6GU16"/>
<dbReference type="OrthoDB" id="443318at2759"/>
<keyword evidence="10" id="KW-1185">Reference proteome</keyword>
<sequence>MPQLSPIFYAFILGLAGYSSAQQFPPPASYDTVLKSPINPNITIAYKAPEPGTCTTAFSTQKQYSGYVNIPPFTLTPYQQAYPINTFFWFFEARNNSDTAPLTIWLNGGPGSSSMIGLFQEMGPCEIVQLEDGSYGTRPNLWGWDRSSNLLFIDQPTQVGFSYDQLVNVSQELLYKLVVEPPMSVPKELPSWSVLNATLASGRVNNVENSTIIAARSAWHFLQGFLSAFPQYNPGQRPDQTTIEPAGINLFAESYGGQYGPIFADFFEDQNDRRRAGLIPANSTLEIKLDSLGIINGLVDTAIQTPAMVSFVYNNTYDLQGMSQTQYLNILSGFREPDGCLERTSRCHARATAGDCEGDVFDQETMDMCASASDACWRVQSEALQLSDKNPYDIRVNSPSSFSSYAHVEYLNQANVLQSIGAKVNFTDSTGMVNAAFHQTGDDVRGTQIKKMVDLLARGVRVALIYGDADIICNWVGGEAASLAVAHESPYSSVFPAAGYADIVTNDSYVGGHVRQYGNLSFSRIFDAGHMIPSYQAETAFVVFSRIIAGDDIGMGQTVDLSTFSTQGPAESLHKNNVPPQPEKTCWIRAIDETCSEYEKAQIRRGMGVVEHGKWFSQAPGRSPLSRADTINTKSESPEDIIREDRPTTTSSIPWTGVFTATMTPKPTSGASRVMFRLQPKHRRQLGAAGAVLNNFGTAASGARSGLIGGIAAVGGLLLLITGLASCCLCWRRHRSRKHNRKFMGGPKSTPSPPVIAEPTLPSTEQTEPKRNIVQRFAQRHRKESKPSPMRYDIERPEEPPVLDRRPSRHLSAPMEPILEAQSPRPSSDVPERRSPQPEPELEKPPTPTPEPEHKTHEPVLEPPVPV</sequence>
<organism evidence="9 10">
    <name type="scientific">Paraphaeosphaeria minitans</name>
    <dbReference type="NCBI Taxonomy" id="565426"/>
    <lineage>
        <taxon>Eukaryota</taxon>
        <taxon>Fungi</taxon>
        <taxon>Dikarya</taxon>
        <taxon>Ascomycota</taxon>
        <taxon>Pezizomycotina</taxon>
        <taxon>Dothideomycetes</taxon>
        <taxon>Pleosporomycetidae</taxon>
        <taxon>Pleosporales</taxon>
        <taxon>Massarineae</taxon>
        <taxon>Didymosphaeriaceae</taxon>
        <taxon>Paraphaeosphaeria</taxon>
    </lineage>
</organism>
<dbReference type="EMBL" id="WJXW01000001">
    <property type="protein sequence ID" value="KAF9741253.1"/>
    <property type="molecule type" value="Genomic_DNA"/>
</dbReference>
<dbReference type="GO" id="GO:0006508">
    <property type="term" value="P:proteolysis"/>
    <property type="evidence" value="ECO:0007669"/>
    <property type="project" value="UniProtKB-KW"/>
</dbReference>
<dbReference type="InterPro" id="IPR001563">
    <property type="entry name" value="Peptidase_S10"/>
</dbReference>
<feature type="region of interest" description="Disordered" evidence="7">
    <location>
        <begin position="620"/>
        <end position="666"/>
    </location>
</feature>
<evidence type="ECO:0000256" key="8">
    <source>
        <dbReference type="SAM" id="Phobius"/>
    </source>
</evidence>
<feature type="signal peptide" evidence="6">
    <location>
        <begin position="1"/>
        <end position="21"/>
    </location>
</feature>
<dbReference type="PROSITE" id="PS00560">
    <property type="entry name" value="CARBOXYPEPT_SER_HIS"/>
    <property type="match status" value="1"/>
</dbReference>
<evidence type="ECO:0000256" key="7">
    <source>
        <dbReference type="SAM" id="MobiDB-lite"/>
    </source>
</evidence>
<keyword evidence="8" id="KW-0472">Membrane</keyword>
<feature type="transmembrane region" description="Helical" evidence="8">
    <location>
        <begin position="707"/>
        <end position="731"/>
    </location>
</feature>
<keyword evidence="2 6" id="KW-0121">Carboxypeptidase</keyword>
<accession>A0A9P6GU16</accession>
<keyword evidence="5" id="KW-0325">Glycoprotein</keyword>
<dbReference type="PANTHER" id="PTHR11802:SF404">
    <property type="entry name" value="CARBOXYPEPTIDASE"/>
    <property type="match status" value="1"/>
</dbReference>
<feature type="compositionally biased region" description="Basic and acidic residues" evidence="7">
    <location>
        <begin position="792"/>
        <end position="806"/>
    </location>
</feature>
<dbReference type="InterPro" id="IPR033124">
    <property type="entry name" value="Ser_caboxypep_his_AS"/>
</dbReference>
<dbReference type="Pfam" id="PF00450">
    <property type="entry name" value="Peptidase_S10"/>
    <property type="match status" value="1"/>
</dbReference>
<keyword evidence="8" id="KW-1133">Transmembrane helix</keyword>
<gene>
    <name evidence="9" type="ORF">PMIN01_00792</name>
</gene>
<feature type="region of interest" description="Disordered" evidence="7">
    <location>
        <begin position="740"/>
        <end position="867"/>
    </location>
</feature>
<keyword evidence="8" id="KW-0812">Transmembrane</keyword>
<evidence type="ECO:0000256" key="3">
    <source>
        <dbReference type="ARBA" id="ARBA00022670"/>
    </source>
</evidence>
<feature type="compositionally biased region" description="Basic and acidic residues" evidence="7">
    <location>
        <begin position="851"/>
        <end position="860"/>
    </location>
</feature>
<protein>
    <recommendedName>
        <fullName evidence="6">Carboxypeptidase</fullName>
        <ecNumber evidence="6">3.4.16.-</ecNumber>
    </recommendedName>
</protein>
<dbReference type="PRINTS" id="PR00724">
    <property type="entry name" value="CRBOXYPTASEC"/>
</dbReference>
<dbReference type="EC" id="3.4.16.-" evidence="6"/>
<evidence type="ECO:0000313" key="10">
    <source>
        <dbReference type="Proteomes" id="UP000756921"/>
    </source>
</evidence>
<dbReference type="GO" id="GO:0004185">
    <property type="term" value="F:serine-type carboxypeptidase activity"/>
    <property type="evidence" value="ECO:0007669"/>
    <property type="project" value="UniProtKB-UniRule"/>
</dbReference>
<comment type="caution">
    <text evidence="9">The sequence shown here is derived from an EMBL/GenBank/DDBJ whole genome shotgun (WGS) entry which is preliminary data.</text>
</comment>
<dbReference type="Proteomes" id="UP000756921">
    <property type="component" value="Unassembled WGS sequence"/>
</dbReference>
<evidence type="ECO:0000256" key="6">
    <source>
        <dbReference type="RuleBase" id="RU361156"/>
    </source>
</evidence>
<keyword evidence="6" id="KW-0732">Signal</keyword>
<feature type="compositionally biased region" description="Basic and acidic residues" evidence="7">
    <location>
        <begin position="636"/>
        <end position="647"/>
    </location>
</feature>
<keyword evidence="3 6" id="KW-0645">Protease</keyword>
<dbReference type="PANTHER" id="PTHR11802">
    <property type="entry name" value="SERINE PROTEASE FAMILY S10 SERINE CARBOXYPEPTIDASE"/>
    <property type="match status" value="1"/>
</dbReference>
<dbReference type="InterPro" id="IPR029058">
    <property type="entry name" value="AB_hydrolase_fold"/>
</dbReference>
<feature type="chain" id="PRO_5040541994" description="Carboxypeptidase" evidence="6">
    <location>
        <begin position="22"/>
        <end position="867"/>
    </location>
</feature>
<proteinExistence type="inferred from homology"/>
<feature type="compositionally biased region" description="Basic and acidic residues" evidence="7">
    <location>
        <begin position="830"/>
        <end position="844"/>
    </location>
</feature>
<feature type="compositionally biased region" description="Polar residues" evidence="7">
    <location>
        <begin position="648"/>
        <end position="666"/>
    </location>
</feature>
<dbReference type="InterPro" id="IPR018202">
    <property type="entry name" value="Ser_caboxypep_ser_AS"/>
</dbReference>
<evidence type="ECO:0000256" key="5">
    <source>
        <dbReference type="ARBA" id="ARBA00023180"/>
    </source>
</evidence>
<dbReference type="PROSITE" id="PS00131">
    <property type="entry name" value="CARBOXYPEPT_SER_SER"/>
    <property type="match status" value="1"/>
</dbReference>
<comment type="similarity">
    <text evidence="1 6">Belongs to the peptidase S10 family.</text>
</comment>
<evidence type="ECO:0000313" key="9">
    <source>
        <dbReference type="EMBL" id="KAF9741253.1"/>
    </source>
</evidence>
<evidence type="ECO:0000256" key="2">
    <source>
        <dbReference type="ARBA" id="ARBA00022645"/>
    </source>
</evidence>